<organism evidence="1 2">
    <name type="scientific">Teladorsagia circumcincta</name>
    <name type="common">Brown stomach worm</name>
    <name type="synonym">Ostertagia circumcincta</name>
    <dbReference type="NCBI Taxonomy" id="45464"/>
    <lineage>
        <taxon>Eukaryota</taxon>
        <taxon>Metazoa</taxon>
        <taxon>Ecdysozoa</taxon>
        <taxon>Nematoda</taxon>
        <taxon>Chromadorea</taxon>
        <taxon>Rhabditida</taxon>
        <taxon>Rhabditina</taxon>
        <taxon>Rhabditomorpha</taxon>
        <taxon>Strongyloidea</taxon>
        <taxon>Trichostrongylidae</taxon>
        <taxon>Teladorsagia</taxon>
    </lineage>
</organism>
<dbReference type="InterPro" id="IPR050951">
    <property type="entry name" value="Retrovirus_Pol_polyprotein"/>
</dbReference>
<keyword evidence="2" id="KW-1185">Reference proteome</keyword>
<reference evidence="1 2" key="1">
    <citation type="submission" date="2015-09" db="EMBL/GenBank/DDBJ databases">
        <title>Draft genome of the parasitic nematode Teladorsagia circumcincta isolate WARC Sus (inbred).</title>
        <authorList>
            <person name="Mitreva M."/>
        </authorList>
    </citation>
    <scope>NUCLEOTIDE SEQUENCE [LARGE SCALE GENOMIC DNA]</scope>
    <source>
        <strain evidence="1 2">S</strain>
    </source>
</reference>
<dbReference type="AlphaFoldDB" id="A0A2G9UIC6"/>
<dbReference type="InterPro" id="IPR043502">
    <property type="entry name" value="DNA/RNA_pol_sf"/>
</dbReference>
<evidence type="ECO:0000313" key="2">
    <source>
        <dbReference type="Proteomes" id="UP000230423"/>
    </source>
</evidence>
<protein>
    <recommendedName>
        <fullName evidence="3">Reverse transcriptase domain-containing protein</fullName>
    </recommendedName>
</protein>
<dbReference type="PANTHER" id="PTHR37984">
    <property type="entry name" value="PROTEIN CBG26694"/>
    <property type="match status" value="1"/>
</dbReference>
<dbReference type="EMBL" id="KZ346479">
    <property type="protein sequence ID" value="PIO69893.1"/>
    <property type="molecule type" value="Genomic_DNA"/>
</dbReference>
<evidence type="ECO:0008006" key="3">
    <source>
        <dbReference type="Google" id="ProtNLM"/>
    </source>
</evidence>
<accession>A0A2G9UIC6</accession>
<dbReference type="Gene3D" id="3.30.70.270">
    <property type="match status" value="1"/>
</dbReference>
<dbReference type="InterPro" id="IPR043128">
    <property type="entry name" value="Rev_trsase/Diguanyl_cyclase"/>
</dbReference>
<dbReference type="OrthoDB" id="5843452at2759"/>
<dbReference type="PANTHER" id="PTHR37984:SF5">
    <property type="entry name" value="PROTEIN NYNRIN-LIKE"/>
    <property type="match status" value="1"/>
</dbReference>
<proteinExistence type="predicted"/>
<dbReference type="Gene3D" id="3.10.10.10">
    <property type="entry name" value="HIV Type 1 Reverse Transcriptase, subunit A, domain 1"/>
    <property type="match status" value="1"/>
</dbReference>
<evidence type="ECO:0000313" key="1">
    <source>
        <dbReference type="EMBL" id="PIO69893.1"/>
    </source>
</evidence>
<sequence>MTTKATLMLRADAIPVFKKKRPVPYANVAALDKEIDRLLAEDVLSPVTYSKWAAPIVVVKKANGTIRLCADYSTGLNDALMLHQHPLHTPDDVFTKLNGETVFTLMPTCRWKSMKLRRNFRRSTRIEGSLASTAYHLESNLLREYFNRLWTL</sequence>
<gene>
    <name evidence="1" type="ORF">TELCIR_08275</name>
</gene>
<dbReference type="Proteomes" id="UP000230423">
    <property type="component" value="Unassembled WGS sequence"/>
</dbReference>
<name>A0A2G9UIC6_TELCI</name>
<dbReference type="SUPFAM" id="SSF56672">
    <property type="entry name" value="DNA/RNA polymerases"/>
    <property type="match status" value="1"/>
</dbReference>